<feature type="transmembrane region" description="Helical" evidence="1">
    <location>
        <begin position="45"/>
        <end position="66"/>
    </location>
</feature>
<dbReference type="Proteomes" id="UP000324222">
    <property type="component" value="Unassembled WGS sequence"/>
</dbReference>
<dbReference type="EMBL" id="VSRR010013220">
    <property type="protein sequence ID" value="MPC55483.1"/>
    <property type="molecule type" value="Genomic_DNA"/>
</dbReference>
<accession>A0A5B7GDX1</accession>
<gene>
    <name evidence="2" type="ORF">E2C01_049421</name>
</gene>
<organism evidence="2 3">
    <name type="scientific">Portunus trituberculatus</name>
    <name type="common">Swimming crab</name>
    <name type="synonym">Neptunus trituberculatus</name>
    <dbReference type="NCBI Taxonomy" id="210409"/>
    <lineage>
        <taxon>Eukaryota</taxon>
        <taxon>Metazoa</taxon>
        <taxon>Ecdysozoa</taxon>
        <taxon>Arthropoda</taxon>
        <taxon>Crustacea</taxon>
        <taxon>Multicrustacea</taxon>
        <taxon>Malacostraca</taxon>
        <taxon>Eumalacostraca</taxon>
        <taxon>Eucarida</taxon>
        <taxon>Decapoda</taxon>
        <taxon>Pleocyemata</taxon>
        <taxon>Brachyura</taxon>
        <taxon>Eubrachyura</taxon>
        <taxon>Portunoidea</taxon>
        <taxon>Portunidae</taxon>
        <taxon>Portuninae</taxon>
        <taxon>Portunus</taxon>
    </lineage>
</organism>
<sequence length="106" mass="11772">MVCRATVRGPPSLNSNRQACTRWSMTTLLPKVNYTKLRFTQCGGLLYLILGGLKILGLLCLSQLILKCPVQLCHSMTQALHRTWPGIKRAGAFIIQLSNLSEIMSL</sequence>
<evidence type="ECO:0000313" key="3">
    <source>
        <dbReference type="Proteomes" id="UP000324222"/>
    </source>
</evidence>
<evidence type="ECO:0000313" key="2">
    <source>
        <dbReference type="EMBL" id="MPC55483.1"/>
    </source>
</evidence>
<protein>
    <submittedName>
        <fullName evidence="2">Uncharacterized protein</fullName>
    </submittedName>
</protein>
<comment type="caution">
    <text evidence="2">The sequence shown here is derived from an EMBL/GenBank/DDBJ whole genome shotgun (WGS) entry which is preliminary data.</text>
</comment>
<proteinExistence type="predicted"/>
<name>A0A5B7GDX1_PORTR</name>
<reference evidence="2 3" key="1">
    <citation type="submission" date="2019-05" db="EMBL/GenBank/DDBJ databases">
        <title>Another draft genome of Portunus trituberculatus and its Hox gene families provides insights of decapod evolution.</title>
        <authorList>
            <person name="Jeong J.-H."/>
            <person name="Song I."/>
            <person name="Kim S."/>
            <person name="Choi T."/>
            <person name="Kim D."/>
            <person name="Ryu S."/>
            <person name="Kim W."/>
        </authorList>
    </citation>
    <scope>NUCLEOTIDE SEQUENCE [LARGE SCALE GENOMIC DNA]</scope>
    <source>
        <tissue evidence="2">Muscle</tissue>
    </source>
</reference>
<keyword evidence="1" id="KW-0472">Membrane</keyword>
<keyword evidence="3" id="KW-1185">Reference proteome</keyword>
<keyword evidence="1" id="KW-1133">Transmembrane helix</keyword>
<dbReference type="AlphaFoldDB" id="A0A5B7GDX1"/>
<keyword evidence="1" id="KW-0812">Transmembrane</keyword>
<evidence type="ECO:0000256" key="1">
    <source>
        <dbReference type="SAM" id="Phobius"/>
    </source>
</evidence>